<keyword evidence="1" id="KW-0812">Transmembrane</keyword>
<dbReference type="EMBL" id="BMYO01000001">
    <property type="protein sequence ID" value="GHD57248.1"/>
    <property type="molecule type" value="Genomic_DNA"/>
</dbReference>
<accession>A0ABQ3GVM4</accession>
<evidence type="ECO:0000256" key="1">
    <source>
        <dbReference type="SAM" id="Phobius"/>
    </source>
</evidence>
<name>A0ABQ3GVM4_9NEIS</name>
<feature type="transmembrane region" description="Helical" evidence="1">
    <location>
        <begin position="46"/>
        <end position="67"/>
    </location>
</feature>
<sequence>MLDAFLNMDEETFTTLSVTILCTALIAYMCFIIYKLAKDSKAGRYGTIVLAFVLGFGMFGFIVKTVLTEVLQK</sequence>
<evidence type="ECO:0000313" key="3">
    <source>
        <dbReference type="Proteomes" id="UP000604737"/>
    </source>
</evidence>
<reference evidence="3" key="1">
    <citation type="journal article" date="2019" name="Int. J. Syst. Evol. Microbiol.">
        <title>The Global Catalogue of Microorganisms (GCM) 10K type strain sequencing project: providing services to taxonomists for standard genome sequencing and annotation.</title>
        <authorList>
            <consortium name="The Broad Institute Genomics Platform"/>
            <consortium name="The Broad Institute Genome Sequencing Center for Infectious Disease"/>
            <person name="Wu L."/>
            <person name="Ma J."/>
        </authorList>
    </citation>
    <scope>NUCLEOTIDE SEQUENCE [LARGE SCALE GENOMIC DNA]</scope>
    <source>
        <strain evidence="3">KCTC 23701</strain>
    </source>
</reference>
<protein>
    <recommendedName>
        <fullName evidence="4">DUF2788 domain-containing protein</fullName>
    </recommendedName>
</protein>
<comment type="caution">
    <text evidence="2">The sequence shown here is derived from an EMBL/GenBank/DDBJ whole genome shotgun (WGS) entry which is preliminary data.</text>
</comment>
<evidence type="ECO:0008006" key="4">
    <source>
        <dbReference type="Google" id="ProtNLM"/>
    </source>
</evidence>
<proteinExistence type="predicted"/>
<dbReference type="Pfam" id="PF10981">
    <property type="entry name" value="DUF2788"/>
    <property type="match status" value="1"/>
</dbReference>
<gene>
    <name evidence="2" type="ORF">GCM10007350_05650</name>
</gene>
<keyword evidence="1" id="KW-0472">Membrane</keyword>
<keyword evidence="3" id="KW-1185">Reference proteome</keyword>
<organism evidence="2 3">
    <name type="scientific">Jeongeupia chitinilytica</name>
    <dbReference type="NCBI Taxonomy" id="1041641"/>
    <lineage>
        <taxon>Bacteria</taxon>
        <taxon>Pseudomonadati</taxon>
        <taxon>Pseudomonadota</taxon>
        <taxon>Betaproteobacteria</taxon>
        <taxon>Neisseriales</taxon>
        <taxon>Chitinibacteraceae</taxon>
        <taxon>Jeongeupia</taxon>
    </lineage>
</organism>
<dbReference type="RefSeq" id="WP_229797390.1">
    <property type="nucleotide sequence ID" value="NZ_BMYO01000001.1"/>
</dbReference>
<dbReference type="Proteomes" id="UP000604737">
    <property type="component" value="Unassembled WGS sequence"/>
</dbReference>
<feature type="transmembrane region" description="Helical" evidence="1">
    <location>
        <begin position="12"/>
        <end position="34"/>
    </location>
</feature>
<evidence type="ECO:0000313" key="2">
    <source>
        <dbReference type="EMBL" id="GHD57248.1"/>
    </source>
</evidence>
<dbReference type="InterPro" id="IPR021249">
    <property type="entry name" value="DUF2788"/>
</dbReference>
<keyword evidence="1" id="KW-1133">Transmembrane helix</keyword>